<accession>A0A7X3MD84</accession>
<dbReference type="AlphaFoldDB" id="A0A7X3MD84"/>
<dbReference type="RefSeq" id="WP_159749447.1">
    <property type="nucleotide sequence ID" value="NZ_CATIYY010000068.1"/>
</dbReference>
<organism evidence="1 2">
    <name type="scientific">Sporofaciens musculi</name>
    <dbReference type="NCBI Taxonomy" id="2681861"/>
    <lineage>
        <taxon>Bacteria</taxon>
        <taxon>Bacillati</taxon>
        <taxon>Bacillota</taxon>
        <taxon>Clostridia</taxon>
        <taxon>Lachnospirales</taxon>
        <taxon>Lachnospiraceae</taxon>
        <taxon>Sporofaciens</taxon>
    </lineage>
</organism>
<evidence type="ECO:0000313" key="1">
    <source>
        <dbReference type="EMBL" id="MXP74280.1"/>
    </source>
</evidence>
<proteinExistence type="predicted"/>
<keyword evidence="2" id="KW-1185">Reference proteome</keyword>
<dbReference type="Proteomes" id="UP000460412">
    <property type="component" value="Unassembled WGS sequence"/>
</dbReference>
<reference evidence="1 2" key="1">
    <citation type="submission" date="2019-12" db="EMBL/GenBank/DDBJ databases">
        <title>Sporaefaciens musculi gen. nov., sp. nov., a novel bacterium isolated from the caecum of an obese mouse.</title>
        <authorList>
            <person name="Rasmussen T.S."/>
            <person name="Streidl T."/>
            <person name="Hitch T.C.A."/>
            <person name="Wortmann E."/>
            <person name="Deptula P."/>
            <person name="Hansen M."/>
            <person name="Nielsen D.S."/>
            <person name="Clavel T."/>
            <person name="Vogensen F.K."/>
        </authorList>
    </citation>
    <scope>NUCLEOTIDE SEQUENCE [LARGE SCALE GENOMIC DNA]</scope>
    <source>
        <strain evidence="1 2">WCA-9-b2</strain>
    </source>
</reference>
<protein>
    <submittedName>
        <fullName evidence="1">Uncharacterized protein</fullName>
    </submittedName>
</protein>
<sequence length="121" mass="14307">MEAKTIEGYISQYDRIFVLENIDCTSESFFRLISLQTERKILTLVLGQRLDKTDVFRLKKYKIDIQLISSEEYCFIKNLYYMYEFSECIHVLTDNIQYGSLVNYVTNGLLTKEEALNAFLK</sequence>
<name>A0A7X3MD84_9FIRM</name>
<evidence type="ECO:0000313" key="2">
    <source>
        <dbReference type="Proteomes" id="UP000460412"/>
    </source>
</evidence>
<comment type="caution">
    <text evidence="1">The sequence shown here is derived from an EMBL/GenBank/DDBJ whole genome shotgun (WGS) entry which is preliminary data.</text>
</comment>
<dbReference type="EMBL" id="WUQX01000001">
    <property type="protein sequence ID" value="MXP74280.1"/>
    <property type="molecule type" value="Genomic_DNA"/>
</dbReference>
<gene>
    <name evidence="1" type="ORF">GN277_02240</name>
</gene>